<sequence length="352" mass="37820">MKALRCDGPGQGLTLRDVEKPKATTGSVIVQVLAVNIESSAKHHISEHPPFGFPRPFTPGTQVIGRVSELGSDATKLTIGQLVLVDCFFRGRDDPDVQVLWGLSDGFSLQSKRFMADSWRHAGFAEFAAAPLENVFALNEDVLCGKLGYDIPELLLMQLQLVTYGGFRAIGSRLARESCGAGVGVALAMGAQVVALGRNLESLKELQQQYPQVDIMQITGDADKDTATLQSFGVIDAYLDISPASAAQSTHFASCFSALRPGGRAALMGVVGSSLPVPYVSLMIKNITIKGQFMYRREDVDGLIRLAESGVLKLGRAGGSEVVRSFKLEEADEALDFAEKTRGVGRLVVFEP</sequence>
<dbReference type="PANTHER" id="PTHR43401:SF2">
    <property type="entry name" value="L-THREONINE 3-DEHYDROGENASE"/>
    <property type="match status" value="1"/>
</dbReference>
<comment type="caution">
    <text evidence="4">The sequence shown here is derived from an EMBL/GenBank/DDBJ whole genome shotgun (WGS) entry which is preliminary data.</text>
</comment>
<keyword evidence="5" id="KW-1185">Reference proteome</keyword>
<evidence type="ECO:0000313" key="4">
    <source>
        <dbReference type="EMBL" id="KPI34710.1"/>
    </source>
</evidence>
<proteinExistence type="predicted"/>
<protein>
    <submittedName>
        <fullName evidence="4">Alcohol dehydrogenase</fullName>
    </submittedName>
</protein>
<dbReference type="InterPro" id="IPR050129">
    <property type="entry name" value="Zn_alcohol_dh"/>
</dbReference>
<dbReference type="STRING" id="1664694.A0A0N1H1K4"/>
<evidence type="ECO:0000313" key="5">
    <source>
        <dbReference type="Proteomes" id="UP000038010"/>
    </source>
</evidence>
<dbReference type="InterPro" id="IPR036291">
    <property type="entry name" value="NAD(P)-bd_dom_sf"/>
</dbReference>
<keyword evidence="1" id="KW-0560">Oxidoreductase</keyword>
<evidence type="ECO:0000259" key="3">
    <source>
        <dbReference type="Pfam" id="PF08240"/>
    </source>
</evidence>
<dbReference type="Gene3D" id="3.90.180.10">
    <property type="entry name" value="Medium-chain alcohol dehydrogenases, catalytic domain"/>
    <property type="match status" value="1"/>
</dbReference>
<name>A0A0N1H1K4_9EURO</name>
<gene>
    <name evidence="4" type="ORF">AB675_9432</name>
</gene>
<evidence type="ECO:0000256" key="1">
    <source>
        <dbReference type="ARBA" id="ARBA00023002"/>
    </source>
</evidence>
<dbReference type="AlphaFoldDB" id="A0A0N1H1K4"/>
<dbReference type="Pfam" id="PF00107">
    <property type="entry name" value="ADH_zinc_N"/>
    <property type="match status" value="1"/>
</dbReference>
<dbReference type="Gene3D" id="3.40.50.720">
    <property type="entry name" value="NAD(P)-binding Rossmann-like Domain"/>
    <property type="match status" value="1"/>
</dbReference>
<dbReference type="GO" id="GO:0016491">
    <property type="term" value="F:oxidoreductase activity"/>
    <property type="evidence" value="ECO:0007669"/>
    <property type="project" value="UniProtKB-KW"/>
</dbReference>
<reference evidence="4 5" key="1">
    <citation type="submission" date="2015-06" db="EMBL/GenBank/DDBJ databases">
        <title>Draft genome of the ant-associated black yeast Phialophora attae CBS 131958.</title>
        <authorList>
            <person name="Moreno L.F."/>
            <person name="Stielow B.J."/>
            <person name="de Hoog S."/>
            <person name="Vicente V.A."/>
            <person name="Weiss V.A."/>
            <person name="de Vries M."/>
            <person name="Cruz L.M."/>
            <person name="Souza E.M."/>
        </authorList>
    </citation>
    <scope>NUCLEOTIDE SEQUENCE [LARGE SCALE GENOMIC DNA]</scope>
    <source>
        <strain evidence="4 5">CBS 131958</strain>
    </source>
</reference>
<dbReference type="InterPro" id="IPR011032">
    <property type="entry name" value="GroES-like_sf"/>
</dbReference>
<dbReference type="SUPFAM" id="SSF50129">
    <property type="entry name" value="GroES-like"/>
    <property type="match status" value="1"/>
</dbReference>
<organism evidence="4 5">
    <name type="scientific">Cyphellophora attinorum</name>
    <dbReference type="NCBI Taxonomy" id="1664694"/>
    <lineage>
        <taxon>Eukaryota</taxon>
        <taxon>Fungi</taxon>
        <taxon>Dikarya</taxon>
        <taxon>Ascomycota</taxon>
        <taxon>Pezizomycotina</taxon>
        <taxon>Eurotiomycetes</taxon>
        <taxon>Chaetothyriomycetidae</taxon>
        <taxon>Chaetothyriales</taxon>
        <taxon>Cyphellophoraceae</taxon>
        <taxon>Cyphellophora</taxon>
    </lineage>
</organism>
<evidence type="ECO:0000259" key="2">
    <source>
        <dbReference type="Pfam" id="PF00107"/>
    </source>
</evidence>
<accession>A0A0N1H1K4</accession>
<dbReference type="PANTHER" id="PTHR43401">
    <property type="entry name" value="L-THREONINE 3-DEHYDROGENASE"/>
    <property type="match status" value="1"/>
</dbReference>
<dbReference type="InterPro" id="IPR013154">
    <property type="entry name" value="ADH-like_N"/>
</dbReference>
<dbReference type="EMBL" id="LFJN01000052">
    <property type="protein sequence ID" value="KPI34710.1"/>
    <property type="molecule type" value="Genomic_DNA"/>
</dbReference>
<dbReference type="Pfam" id="PF08240">
    <property type="entry name" value="ADH_N"/>
    <property type="match status" value="1"/>
</dbReference>
<dbReference type="InterPro" id="IPR013149">
    <property type="entry name" value="ADH-like_C"/>
</dbReference>
<dbReference type="SUPFAM" id="SSF51735">
    <property type="entry name" value="NAD(P)-binding Rossmann-fold domains"/>
    <property type="match status" value="1"/>
</dbReference>
<dbReference type="VEuPathDB" id="FungiDB:AB675_9432"/>
<feature type="domain" description="Alcohol dehydrogenase-like N-terminal" evidence="3">
    <location>
        <begin position="26"/>
        <end position="138"/>
    </location>
</feature>
<dbReference type="RefSeq" id="XP_017994673.1">
    <property type="nucleotide sequence ID" value="XM_018149964.1"/>
</dbReference>
<feature type="domain" description="Alcohol dehydrogenase-like C-terminal" evidence="2">
    <location>
        <begin position="183"/>
        <end position="308"/>
    </location>
</feature>
<dbReference type="GeneID" id="28741844"/>
<dbReference type="Proteomes" id="UP000038010">
    <property type="component" value="Unassembled WGS sequence"/>
</dbReference>
<dbReference type="OrthoDB" id="5407715at2759"/>